<evidence type="ECO:0000256" key="4">
    <source>
        <dbReference type="ARBA" id="ARBA00022840"/>
    </source>
</evidence>
<evidence type="ECO:0000256" key="7">
    <source>
        <dbReference type="ARBA" id="ARBA00023306"/>
    </source>
</evidence>
<dbReference type="Pfam" id="PF01225">
    <property type="entry name" value="Mur_ligase"/>
    <property type="match status" value="1"/>
</dbReference>
<dbReference type="InterPro" id="IPR004101">
    <property type="entry name" value="Mur_ligase_C"/>
</dbReference>
<accession>A0A2Z4AF94</accession>
<dbReference type="Gene3D" id="3.40.1190.10">
    <property type="entry name" value="Mur-like, catalytic domain"/>
    <property type="match status" value="1"/>
</dbReference>
<keyword evidence="6" id="KW-0573">Peptidoglycan synthesis</keyword>
<dbReference type="SUPFAM" id="SSF53623">
    <property type="entry name" value="MurD-like peptide ligases, catalytic domain"/>
    <property type="match status" value="1"/>
</dbReference>
<dbReference type="InterPro" id="IPR000713">
    <property type="entry name" value="Mur_ligase_N"/>
</dbReference>
<keyword evidence="2" id="KW-0132">Cell division</keyword>
<feature type="domain" description="Mur ligase C-terminal" evidence="10">
    <location>
        <begin position="322"/>
        <end position="437"/>
    </location>
</feature>
<dbReference type="PANTHER" id="PTHR43445">
    <property type="entry name" value="UDP-N-ACETYLMURAMATE--L-ALANINE LIGASE-RELATED"/>
    <property type="match status" value="1"/>
</dbReference>
<dbReference type="Pfam" id="PF02875">
    <property type="entry name" value="Mur_ligase_C"/>
    <property type="match status" value="1"/>
</dbReference>
<feature type="domain" description="Mur ligase central" evidence="11">
    <location>
        <begin position="110"/>
        <end position="297"/>
    </location>
</feature>
<keyword evidence="1 12" id="KW-0436">Ligase</keyword>
<evidence type="ECO:0000256" key="1">
    <source>
        <dbReference type="ARBA" id="ARBA00022598"/>
    </source>
</evidence>
<dbReference type="GO" id="GO:0005524">
    <property type="term" value="F:ATP binding"/>
    <property type="evidence" value="ECO:0007669"/>
    <property type="project" value="UniProtKB-KW"/>
</dbReference>
<dbReference type="Pfam" id="PF08245">
    <property type="entry name" value="Mur_ligase_M"/>
    <property type="match status" value="1"/>
</dbReference>
<evidence type="ECO:0000256" key="3">
    <source>
        <dbReference type="ARBA" id="ARBA00022741"/>
    </source>
</evidence>
<dbReference type="GO" id="GO:0008360">
    <property type="term" value="P:regulation of cell shape"/>
    <property type="evidence" value="ECO:0007669"/>
    <property type="project" value="UniProtKB-KW"/>
</dbReference>
<keyword evidence="5" id="KW-0133">Cell shape</keyword>
<dbReference type="EMBL" id="CP029803">
    <property type="protein sequence ID" value="AWT61043.1"/>
    <property type="molecule type" value="Genomic_DNA"/>
</dbReference>
<keyword evidence="7" id="KW-0131">Cell cycle</keyword>
<evidence type="ECO:0000259" key="10">
    <source>
        <dbReference type="Pfam" id="PF02875"/>
    </source>
</evidence>
<dbReference type="PANTHER" id="PTHR43445:SF5">
    <property type="entry name" value="UDP-N-ACETYLMURAMATE--L-ALANYL-GAMMA-D-GLUTAMYL-MESO-2,6-DIAMINOHEPTANDIOATE LIGASE"/>
    <property type="match status" value="1"/>
</dbReference>
<evidence type="ECO:0000313" key="12">
    <source>
        <dbReference type="EMBL" id="AWT61043.1"/>
    </source>
</evidence>
<evidence type="ECO:0000313" key="13">
    <source>
        <dbReference type="Proteomes" id="UP000247465"/>
    </source>
</evidence>
<proteinExistence type="predicted"/>
<evidence type="ECO:0000256" key="5">
    <source>
        <dbReference type="ARBA" id="ARBA00022960"/>
    </source>
</evidence>
<dbReference type="Gene3D" id="3.40.50.720">
    <property type="entry name" value="NAD(P)-binding Rossmann-like Domain"/>
    <property type="match status" value="1"/>
</dbReference>
<keyword evidence="8" id="KW-0961">Cell wall biogenesis/degradation</keyword>
<keyword evidence="4" id="KW-0067">ATP-binding</keyword>
<evidence type="ECO:0000259" key="9">
    <source>
        <dbReference type="Pfam" id="PF01225"/>
    </source>
</evidence>
<dbReference type="InterPro" id="IPR036565">
    <property type="entry name" value="Mur-like_cat_sf"/>
</dbReference>
<dbReference type="GO" id="GO:0009252">
    <property type="term" value="P:peptidoglycan biosynthetic process"/>
    <property type="evidence" value="ECO:0007669"/>
    <property type="project" value="UniProtKB-KW"/>
</dbReference>
<evidence type="ECO:0000256" key="8">
    <source>
        <dbReference type="ARBA" id="ARBA00023316"/>
    </source>
</evidence>
<dbReference type="InterPro" id="IPR036615">
    <property type="entry name" value="Mur_ligase_C_dom_sf"/>
</dbReference>
<sequence>MRFYFIGICGVAMGNAAVLLSRLGHTVSGVDAGTYPPMSELLREAGIKTFEGYEEGRLKEENPDWVVIGNTISRGNSEVEWLLESRRFPILSLPELLQKFVLRARFNIVVAGTHGKTTTTALTTFILRENGTRAGYFVGGVPYDLPFGADFGEGNAPFVIEGDEYDSAFFDKRSKFVHYEPSIVVINNLEFDHCDIFGNLSDVQKSFSHLLRLVPRSGYVLLNGDDPNVQALLPIDWTRILTVGVGKECDLRITNFEEKGRKSEFRLSWRGKEWQSLSMSQGGLFNARNTAMAALAAGLALYPNDPMRISLSSVAYFSGVKRRQEVLFTDETVTVIEDFGHHPTAIGQTLDYLKSRYQDKHLVACFEPRSNTSKRNIFQDEFADAFSNADRVLIGPLHRASLIPERERLDTLHLAKILEKRGVSAVAFEGNPALLETLLAYLQSEVKQSYVVCFFTNGSFDGIVKELVSRLTSGDSLFLRRPG</sequence>
<reference evidence="12 13" key="1">
    <citation type="submission" date="2018-06" db="EMBL/GenBank/DDBJ databases">
        <title>Draft Genome Sequence of a Novel Marine Bacterium Related to the Verrucomicrobia.</title>
        <authorList>
            <person name="Vosseberg J."/>
            <person name="Martijn J."/>
            <person name="Ettema T.J.G."/>
        </authorList>
    </citation>
    <scope>NUCLEOTIDE SEQUENCE [LARGE SCALE GENOMIC DNA]</scope>
    <source>
        <strain evidence="12">TARA_B100001123</strain>
    </source>
</reference>
<dbReference type="EC" id="6.3.2.45" evidence="12"/>
<dbReference type="GO" id="GO:0106418">
    <property type="term" value="F:UDP-N-acetylmuramate-L-alanyl-gamma-D-glutamyl-meso-2,6-diaminoheptanedioate ligase activity"/>
    <property type="evidence" value="ECO:0007669"/>
    <property type="project" value="UniProtKB-EC"/>
</dbReference>
<dbReference type="Gene3D" id="3.90.190.20">
    <property type="entry name" value="Mur ligase, C-terminal domain"/>
    <property type="match status" value="1"/>
</dbReference>
<evidence type="ECO:0000256" key="2">
    <source>
        <dbReference type="ARBA" id="ARBA00022618"/>
    </source>
</evidence>
<dbReference type="InterPro" id="IPR050061">
    <property type="entry name" value="MurCDEF_pg_biosynth"/>
</dbReference>
<evidence type="ECO:0000256" key="6">
    <source>
        <dbReference type="ARBA" id="ARBA00022984"/>
    </source>
</evidence>
<dbReference type="SUPFAM" id="SSF53244">
    <property type="entry name" value="MurD-like peptide ligases, peptide-binding domain"/>
    <property type="match status" value="1"/>
</dbReference>
<dbReference type="SUPFAM" id="SSF51984">
    <property type="entry name" value="MurCD N-terminal domain"/>
    <property type="match status" value="1"/>
</dbReference>
<protein>
    <submittedName>
        <fullName evidence="12">UDP-N-acetylmuramate--L-alanyl-gamma-D-glutamyl-meso-2,6-diaminoheptandioate ligase</fullName>
        <ecNumber evidence="12">6.3.2.45</ecNumber>
    </submittedName>
</protein>
<name>A0A2Z4AF94_9BACT</name>
<dbReference type="GO" id="GO:0071555">
    <property type="term" value="P:cell wall organization"/>
    <property type="evidence" value="ECO:0007669"/>
    <property type="project" value="UniProtKB-KW"/>
</dbReference>
<keyword evidence="3" id="KW-0547">Nucleotide-binding</keyword>
<dbReference type="KEGG" id="mtar:DF168_02269"/>
<feature type="domain" description="Mur ligase N-terminal catalytic" evidence="9">
    <location>
        <begin position="3"/>
        <end position="103"/>
    </location>
</feature>
<gene>
    <name evidence="12" type="primary">mpl</name>
    <name evidence="12" type="ORF">DF168_02269</name>
</gene>
<organism evidence="12 13">
    <name type="scientific">Candidatus Moanibacter tarae</name>
    <dbReference type="NCBI Taxonomy" id="2200854"/>
    <lineage>
        <taxon>Bacteria</taxon>
        <taxon>Pseudomonadati</taxon>
        <taxon>Verrucomicrobiota</taxon>
        <taxon>Opitutia</taxon>
        <taxon>Puniceicoccales</taxon>
        <taxon>Puniceicoccales incertae sedis</taxon>
        <taxon>Candidatus Moanibacter</taxon>
    </lineage>
</organism>
<dbReference type="GO" id="GO:0051301">
    <property type="term" value="P:cell division"/>
    <property type="evidence" value="ECO:0007669"/>
    <property type="project" value="UniProtKB-KW"/>
</dbReference>
<dbReference type="AlphaFoldDB" id="A0A2Z4AF94"/>
<evidence type="ECO:0000259" key="11">
    <source>
        <dbReference type="Pfam" id="PF08245"/>
    </source>
</evidence>
<dbReference type="InterPro" id="IPR013221">
    <property type="entry name" value="Mur_ligase_cen"/>
</dbReference>
<dbReference type="Proteomes" id="UP000247465">
    <property type="component" value="Chromosome"/>
</dbReference>